<proteinExistence type="predicted"/>
<reference evidence="1" key="1">
    <citation type="submission" date="2018-08" db="EMBL/GenBank/DDBJ databases">
        <title>Identification of Burkholderia cepacia strains that express a Burkholderia pseudomallei-like capsular polysaccharide.</title>
        <authorList>
            <person name="Burtnick M.N."/>
            <person name="Vongsouvath M."/>
            <person name="Newton P."/>
            <person name="Wuthiekanun V."/>
            <person name="Limmathurotsakul D."/>
            <person name="Brett P.J."/>
            <person name="Chantratita N."/>
            <person name="Dance D.A."/>
        </authorList>
    </citation>
    <scope>NUCLEOTIDE SEQUENCE</scope>
    <source>
        <strain evidence="1">SBXCC001</strain>
    </source>
</reference>
<name>A0AAW9CMB6_BURTH</name>
<sequence length="42" mass="4301">MSTPGGRADGRCAQARALPGACARDVRRFRGAPAISASAGQW</sequence>
<protein>
    <submittedName>
        <fullName evidence="1">Uncharacterized protein</fullName>
    </submittedName>
</protein>
<evidence type="ECO:0000313" key="2">
    <source>
        <dbReference type="Proteomes" id="UP001272137"/>
    </source>
</evidence>
<gene>
    <name evidence="1" type="ORF">C7S16_4512</name>
</gene>
<dbReference type="Proteomes" id="UP001272137">
    <property type="component" value="Unassembled WGS sequence"/>
</dbReference>
<organism evidence="1 2">
    <name type="scientific">Burkholderia thailandensis</name>
    <dbReference type="NCBI Taxonomy" id="57975"/>
    <lineage>
        <taxon>Bacteria</taxon>
        <taxon>Pseudomonadati</taxon>
        <taxon>Pseudomonadota</taxon>
        <taxon>Betaproteobacteria</taxon>
        <taxon>Burkholderiales</taxon>
        <taxon>Burkholderiaceae</taxon>
        <taxon>Burkholderia</taxon>
        <taxon>pseudomallei group</taxon>
    </lineage>
</organism>
<dbReference type="AlphaFoldDB" id="A0AAW9CMB6"/>
<accession>A0AAW9CMB6</accession>
<evidence type="ECO:0000313" key="1">
    <source>
        <dbReference type="EMBL" id="MDW9252008.1"/>
    </source>
</evidence>
<comment type="caution">
    <text evidence="1">The sequence shown here is derived from an EMBL/GenBank/DDBJ whole genome shotgun (WGS) entry which is preliminary data.</text>
</comment>
<dbReference type="EMBL" id="QXCT01000001">
    <property type="protein sequence ID" value="MDW9252008.1"/>
    <property type="molecule type" value="Genomic_DNA"/>
</dbReference>